<dbReference type="Gramene" id="RZC59466">
    <property type="protein sequence ID" value="RZC59466"/>
    <property type="gene ID" value="C5167_006772"/>
</dbReference>
<keyword evidence="2" id="KW-0808">Transferase</keyword>
<reference evidence="3 4" key="1">
    <citation type="journal article" date="2018" name="Science">
        <title>The opium poppy genome and morphinan production.</title>
        <authorList>
            <person name="Guo L."/>
            <person name="Winzer T."/>
            <person name="Yang X."/>
            <person name="Li Y."/>
            <person name="Ning Z."/>
            <person name="He Z."/>
            <person name="Teodor R."/>
            <person name="Lu Y."/>
            <person name="Bowser T.A."/>
            <person name="Graham I.A."/>
            <person name="Ye K."/>
        </authorList>
    </citation>
    <scope>NUCLEOTIDE SEQUENCE [LARGE SCALE GENOMIC DNA]</scope>
    <source>
        <strain evidence="4">cv. HN1</strain>
        <tissue evidence="3">Leaves</tissue>
    </source>
</reference>
<organism evidence="3 4">
    <name type="scientific">Papaver somniferum</name>
    <name type="common">Opium poppy</name>
    <dbReference type="NCBI Taxonomy" id="3469"/>
    <lineage>
        <taxon>Eukaryota</taxon>
        <taxon>Viridiplantae</taxon>
        <taxon>Streptophyta</taxon>
        <taxon>Embryophyta</taxon>
        <taxon>Tracheophyta</taxon>
        <taxon>Spermatophyta</taxon>
        <taxon>Magnoliopsida</taxon>
        <taxon>Ranunculales</taxon>
        <taxon>Papaveraceae</taxon>
        <taxon>Papaveroideae</taxon>
        <taxon>Papaver</taxon>
    </lineage>
</organism>
<dbReference type="AlphaFoldDB" id="A0A4Y7JG18"/>
<dbReference type="Gene3D" id="3.30.559.10">
    <property type="entry name" value="Chloramphenicol acetyltransferase-like domain"/>
    <property type="match status" value="2"/>
</dbReference>
<evidence type="ECO:0000256" key="1">
    <source>
        <dbReference type="ARBA" id="ARBA00009861"/>
    </source>
</evidence>
<keyword evidence="4" id="KW-1185">Reference proteome</keyword>
<dbReference type="OrthoDB" id="1862401at2759"/>
<dbReference type="PANTHER" id="PTHR31642">
    <property type="entry name" value="TRICHOTHECENE 3-O-ACETYLTRANSFERASE"/>
    <property type="match status" value="1"/>
</dbReference>
<dbReference type="PANTHER" id="PTHR31642:SF310">
    <property type="entry name" value="FATTY ALCOHOL:CAFFEOYL-COA ACYLTRANSFERASE"/>
    <property type="match status" value="1"/>
</dbReference>
<dbReference type="Proteomes" id="UP000316621">
    <property type="component" value="Chromosome 4"/>
</dbReference>
<proteinExistence type="inferred from homology"/>
<sequence>MTTNDGDRVLNLNIKIDGEPTLIPPAKETPGGLYFLSNFDAGSIMVKTIQCFNYKAIDGELDAAQAIKDGLAKVLVHYYPLAGRLTREKHFMINCTGEGALFVEAEADCTLEDIHSYFTKPNSATLEKLVYDIGHGTQNPPLLVAQVTKFKCGGFVFGLCMDHIVFDGIGAMEFVNSWGEVTRGLPLSNPPYLDRTLLKARDPPTVEFVHGLEPIVDMSNSTLAVLEEEILINKSFVLPPGKLEQLKKKALEDGVLKRCTTFEALTAFMWRARTQSLKLHHDQQVRVLFTVDGRSRLEPPLPKGYFGNAAVFVSCQFSARELTDNPLSSTVERIQEAIKSVTNDYIRSTLDFFEEKMEWKPLTYTIFLNAWSRLGFHNVDFGWGEPIYSGPLSVAKDMVLFLPHGKAINVCLSLPASTMKIFQELIDQV</sequence>
<dbReference type="SUPFAM" id="SSF52777">
    <property type="entry name" value="CoA-dependent acyltransferases"/>
    <property type="match status" value="1"/>
</dbReference>
<dbReference type="InterPro" id="IPR050317">
    <property type="entry name" value="Plant_Fungal_Acyltransferase"/>
</dbReference>
<evidence type="ECO:0000313" key="3">
    <source>
        <dbReference type="EMBL" id="RZC59466.1"/>
    </source>
</evidence>
<dbReference type="EMBL" id="CM010718">
    <property type="protein sequence ID" value="RZC59466.1"/>
    <property type="molecule type" value="Genomic_DNA"/>
</dbReference>
<name>A0A4Y7JG18_PAPSO</name>
<dbReference type="Pfam" id="PF02458">
    <property type="entry name" value="Transferase"/>
    <property type="match status" value="1"/>
</dbReference>
<dbReference type="GO" id="GO:0016747">
    <property type="term" value="F:acyltransferase activity, transferring groups other than amino-acyl groups"/>
    <property type="evidence" value="ECO:0007669"/>
    <property type="project" value="TreeGrafter"/>
</dbReference>
<evidence type="ECO:0000256" key="2">
    <source>
        <dbReference type="ARBA" id="ARBA00022679"/>
    </source>
</evidence>
<protein>
    <recommendedName>
        <fullName evidence="5">Omega-hydroxypalmitate O-feruloyl transferase</fullName>
    </recommendedName>
</protein>
<comment type="similarity">
    <text evidence="1">Belongs to the plant acyltransferase family.</text>
</comment>
<gene>
    <name evidence="3" type="ORF">C5167_006772</name>
</gene>
<dbReference type="InterPro" id="IPR023213">
    <property type="entry name" value="CAT-like_dom_sf"/>
</dbReference>
<evidence type="ECO:0000313" key="4">
    <source>
        <dbReference type="Proteomes" id="UP000316621"/>
    </source>
</evidence>
<accession>A0A4Y7JG18</accession>
<evidence type="ECO:0008006" key="5">
    <source>
        <dbReference type="Google" id="ProtNLM"/>
    </source>
</evidence>
<dbReference type="STRING" id="3469.A0A4Y7JG18"/>